<name>A0ABV3ZGZ1_9BACT</name>
<dbReference type="InterPro" id="IPR008928">
    <property type="entry name" value="6-hairpin_glycosidase_sf"/>
</dbReference>
<evidence type="ECO:0008006" key="3">
    <source>
        <dbReference type="Google" id="ProtNLM"/>
    </source>
</evidence>
<proteinExistence type="predicted"/>
<sequence length="663" mass="73913">MIRLFIVLFACSVCQVGYGQSPRWHMKGNEGIKWSVQANDTPHTDHMEMSGKQVSAIVTFGTSNGQGLVLDKKLYFPMLRTIPNETRGSLNWNTSGKNMPPLVIDGVPANEKVVSFSINGILTIQSALAKNVTLERRVFPSTTKAAVIEQCRITNNGNASITLQVPARQSADTTDPKKGVYGSYVLSTTTYGFGGFALKPGEDISYAVVYSARKTCDQPYDYSASYEYIKRMQFVQDMQQNLVLQTPDSIVNKMFGFAKIRVTESIYDTKGGLMHGPGGGSYYAAIWANDQAEYVDPFFPFLGNAEGNESAINSFRWFAKFMNDDYKPIPSSIIAEGVDVWNGAGDRGDQAMIAYGAARFALAYGDKDEAKKLWPLIDWCLEFLRKKKTSQGVIQSDADELEGRFPAGKINLSTNTLAYGALISGADLAVSLNDNTKATQLRNEATTLRKNIEQYFGSTVQGYTTYRYYDGNDKLRSWIGMPLTMGIFDRKEGTLKALYSPYLWTKSGMLTEAGSDTYWDRALLYALRGTFYAGSTDSAAKYLSEYSRKRLLGEHVPYAIEAWPEGNQRHLAAESGLYCRVITEGLFGIRVTGFNKFLCQPVMPKGWQHMSLKKLHLFQSDFDIDVARSGGQYQINIRHSDGSVQKFNWNGMEPLEIRLKPKA</sequence>
<accession>A0ABV3ZGZ1</accession>
<dbReference type="RefSeq" id="WP_369330230.1">
    <property type="nucleotide sequence ID" value="NZ_JAULBC010000005.1"/>
</dbReference>
<organism evidence="1 2">
    <name type="scientific">Danxiaibacter flavus</name>
    <dbReference type="NCBI Taxonomy" id="3049108"/>
    <lineage>
        <taxon>Bacteria</taxon>
        <taxon>Pseudomonadati</taxon>
        <taxon>Bacteroidota</taxon>
        <taxon>Chitinophagia</taxon>
        <taxon>Chitinophagales</taxon>
        <taxon>Chitinophagaceae</taxon>
        <taxon>Danxiaibacter</taxon>
    </lineage>
</organism>
<dbReference type="SUPFAM" id="SSF48208">
    <property type="entry name" value="Six-hairpin glycosidases"/>
    <property type="match status" value="1"/>
</dbReference>
<evidence type="ECO:0000313" key="2">
    <source>
        <dbReference type="Proteomes" id="UP001560573"/>
    </source>
</evidence>
<gene>
    <name evidence="1" type="ORF">QTN47_15035</name>
</gene>
<protein>
    <recommendedName>
        <fullName evidence="3">Alpha-L-rhamnosidase six-hairpin glycosidase domain-containing protein</fullName>
    </recommendedName>
</protein>
<dbReference type="InterPro" id="IPR012341">
    <property type="entry name" value="6hp_glycosidase-like_sf"/>
</dbReference>
<reference evidence="1 2" key="1">
    <citation type="submission" date="2023-07" db="EMBL/GenBank/DDBJ databases">
        <authorList>
            <person name="Lian W.-H."/>
        </authorList>
    </citation>
    <scope>NUCLEOTIDE SEQUENCE [LARGE SCALE GENOMIC DNA]</scope>
    <source>
        <strain evidence="1 2">SYSU DXS3180</strain>
    </source>
</reference>
<comment type="caution">
    <text evidence="1">The sequence shown here is derived from an EMBL/GenBank/DDBJ whole genome shotgun (WGS) entry which is preliminary data.</text>
</comment>
<evidence type="ECO:0000313" key="1">
    <source>
        <dbReference type="EMBL" id="MEX6688820.1"/>
    </source>
</evidence>
<dbReference type="EMBL" id="JAULBC010000005">
    <property type="protein sequence ID" value="MEX6688820.1"/>
    <property type="molecule type" value="Genomic_DNA"/>
</dbReference>
<dbReference type="Proteomes" id="UP001560573">
    <property type="component" value="Unassembled WGS sequence"/>
</dbReference>
<dbReference type="Gene3D" id="1.50.10.10">
    <property type="match status" value="1"/>
</dbReference>
<keyword evidence="2" id="KW-1185">Reference proteome</keyword>